<accession>A0A0N4X3J7</accession>
<evidence type="ECO:0000313" key="1">
    <source>
        <dbReference type="WBParaSite" id="HPLM_0001893901-mRNA-1"/>
    </source>
</evidence>
<protein>
    <submittedName>
        <fullName evidence="1">Uncharacterized protein</fullName>
    </submittedName>
</protein>
<dbReference type="AlphaFoldDB" id="A0A0N4X3J7"/>
<dbReference type="WBParaSite" id="HPLM_0001893901-mRNA-1">
    <property type="protein sequence ID" value="HPLM_0001893901-mRNA-1"/>
    <property type="gene ID" value="HPLM_0001893901"/>
</dbReference>
<reference evidence="1" key="1">
    <citation type="submission" date="2017-02" db="UniProtKB">
        <authorList>
            <consortium name="WormBaseParasite"/>
        </authorList>
    </citation>
    <scope>IDENTIFICATION</scope>
</reference>
<organism evidence="1">
    <name type="scientific">Haemonchus placei</name>
    <name type="common">Barber's pole worm</name>
    <dbReference type="NCBI Taxonomy" id="6290"/>
    <lineage>
        <taxon>Eukaryota</taxon>
        <taxon>Metazoa</taxon>
        <taxon>Ecdysozoa</taxon>
        <taxon>Nematoda</taxon>
        <taxon>Chromadorea</taxon>
        <taxon>Rhabditida</taxon>
        <taxon>Rhabditina</taxon>
        <taxon>Rhabditomorpha</taxon>
        <taxon>Strongyloidea</taxon>
        <taxon>Trichostrongylidae</taxon>
        <taxon>Haemonchus</taxon>
    </lineage>
</organism>
<proteinExistence type="predicted"/>
<sequence>MAHVALPTLKTMDDGQSKTSADMFQLTNLDPSRSRDVGEMSVKKGRYAELSVHVAIRASIGHGDTSKPLSHLCGNHRRCLGHEIRPSSAFSVVR</sequence>
<name>A0A0N4X3J7_HAEPC</name>